<dbReference type="FunFam" id="3.40.50.720:FF:000080">
    <property type="entry name" value="Thiazole biosynthesis adenylyltransferase ThiF"/>
    <property type="match status" value="1"/>
</dbReference>
<dbReference type="InterPro" id="IPR035985">
    <property type="entry name" value="Ubiquitin-activating_enz"/>
</dbReference>
<dbReference type="Pfam" id="PF00899">
    <property type="entry name" value="ThiF"/>
    <property type="match status" value="1"/>
</dbReference>
<dbReference type="GO" id="GO:0005829">
    <property type="term" value="C:cytosol"/>
    <property type="evidence" value="ECO:0007669"/>
    <property type="project" value="TreeGrafter"/>
</dbReference>
<reference evidence="3 4" key="1">
    <citation type="submission" date="2018-06" db="EMBL/GenBank/DDBJ databases">
        <title>Genomic Encyclopedia of Type Strains, Phase III (KMG-III): the genomes of soil and plant-associated and newly described type strains.</title>
        <authorList>
            <person name="Whitman W."/>
        </authorList>
    </citation>
    <scope>NUCLEOTIDE SEQUENCE [LARGE SCALE GENOMIC DNA]</scope>
    <source>
        <strain evidence="3 4">CECT 7732</strain>
    </source>
</reference>
<dbReference type="Proteomes" id="UP000252086">
    <property type="component" value="Unassembled WGS sequence"/>
</dbReference>
<comment type="similarity">
    <text evidence="1">Belongs to the HesA/MoeB/ThiF family.</text>
</comment>
<dbReference type="PANTHER" id="PTHR10953">
    <property type="entry name" value="UBIQUITIN-ACTIVATING ENZYME E1"/>
    <property type="match status" value="1"/>
</dbReference>
<sequence>MNEIELDRYSRQLLLADFDVEGQLRLKQAKVLIVGLGGLGNIAATYLATSGVGHLLLADDDRIENSNLPRQVLYEESQIGRTKVEAAVSQLRAKNASTEFDMIEQRLSDENLQKVIADVDAVLDCTDNFTTRQAINRACWQLKTPLISAAAIRWEGQLVSFLYDQQDSPCYECLYPALSDQALSCNESGILSPVVGLLGVYQALEAIKVVSQCGIVKHGSLKLFDGFQASWREMQLTQDPACNVCSEKTSMVVEKS</sequence>
<dbReference type="GO" id="GO:0008641">
    <property type="term" value="F:ubiquitin-like modifier activating enzyme activity"/>
    <property type="evidence" value="ECO:0007669"/>
    <property type="project" value="InterPro"/>
</dbReference>
<organism evidence="3 4">
    <name type="scientific">Marinomonas aquiplantarum</name>
    <dbReference type="NCBI Taxonomy" id="491951"/>
    <lineage>
        <taxon>Bacteria</taxon>
        <taxon>Pseudomonadati</taxon>
        <taxon>Pseudomonadota</taxon>
        <taxon>Gammaproteobacteria</taxon>
        <taxon>Oceanospirillales</taxon>
        <taxon>Oceanospirillaceae</taxon>
        <taxon>Marinomonas</taxon>
    </lineage>
</organism>
<feature type="domain" description="THIF-type NAD/FAD binding fold" evidence="2">
    <location>
        <begin position="9"/>
        <end position="244"/>
    </location>
</feature>
<dbReference type="Gene3D" id="3.40.50.720">
    <property type="entry name" value="NAD(P)-binding Rossmann-like Domain"/>
    <property type="match status" value="1"/>
</dbReference>
<dbReference type="InterPro" id="IPR045886">
    <property type="entry name" value="ThiF/MoeB/HesA"/>
</dbReference>
<dbReference type="GO" id="GO:0004792">
    <property type="term" value="F:thiosulfate-cyanide sulfurtransferase activity"/>
    <property type="evidence" value="ECO:0007669"/>
    <property type="project" value="TreeGrafter"/>
</dbReference>
<dbReference type="SUPFAM" id="SSF69572">
    <property type="entry name" value="Activating enzymes of the ubiquitin-like proteins"/>
    <property type="match status" value="1"/>
</dbReference>
<dbReference type="NCBIfam" id="NF004281">
    <property type="entry name" value="PRK05690.1"/>
    <property type="match status" value="1"/>
</dbReference>
<evidence type="ECO:0000313" key="3">
    <source>
        <dbReference type="EMBL" id="RBO79575.1"/>
    </source>
</evidence>
<keyword evidence="4" id="KW-1185">Reference proteome</keyword>
<gene>
    <name evidence="3" type="ORF">DFP76_11331</name>
</gene>
<evidence type="ECO:0000313" key="4">
    <source>
        <dbReference type="Proteomes" id="UP000252086"/>
    </source>
</evidence>
<dbReference type="AlphaFoldDB" id="A0A366CTD9"/>
<name>A0A366CTD9_9GAMM</name>
<dbReference type="CDD" id="cd00757">
    <property type="entry name" value="ThiF_MoeB_HesA_family"/>
    <property type="match status" value="1"/>
</dbReference>
<evidence type="ECO:0000259" key="2">
    <source>
        <dbReference type="Pfam" id="PF00899"/>
    </source>
</evidence>
<dbReference type="InterPro" id="IPR000594">
    <property type="entry name" value="ThiF_NAD_FAD-bd"/>
</dbReference>
<dbReference type="EMBL" id="QNRF01000013">
    <property type="protein sequence ID" value="RBO79575.1"/>
    <property type="molecule type" value="Genomic_DNA"/>
</dbReference>
<accession>A0A366CTD9</accession>
<dbReference type="PANTHER" id="PTHR10953:SF102">
    <property type="entry name" value="ADENYLYLTRANSFERASE AND SULFURTRANSFERASE MOCS3"/>
    <property type="match status" value="1"/>
</dbReference>
<comment type="caution">
    <text evidence="3">The sequence shown here is derived from an EMBL/GenBank/DDBJ whole genome shotgun (WGS) entry which is preliminary data.</text>
</comment>
<dbReference type="OrthoDB" id="9804286at2"/>
<dbReference type="GO" id="GO:0016779">
    <property type="term" value="F:nucleotidyltransferase activity"/>
    <property type="evidence" value="ECO:0007669"/>
    <property type="project" value="TreeGrafter"/>
</dbReference>
<evidence type="ECO:0000256" key="1">
    <source>
        <dbReference type="ARBA" id="ARBA00009919"/>
    </source>
</evidence>
<dbReference type="RefSeq" id="WP_113875694.1">
    <property type="nucleotide sequence ID" value="NZ_QNRF01000013.1"/>
</dbReference>
<protein>
    <submittedName>
        <fullName evidence="3">[molybdopterin synthase] sulfurylase</fullName>
    </submittedName>
</protein>
<proteinExistence type="inferred from homology"/>
<dbReference type="GO" id="GO:0008146">
    <property type="term" value="F:sulfotransferase activity"/>
    <property type="evidence" value="ECO:0007669"/>
    <property type="project" value="TreeGrafter"/>
</dbReference>